<dbReference type="AlphaFoldDB" id="A7EMF5"/>
<evidence type="ECO:0000313" key="1">
    <source>
        <dbReference type="EMBL" id="EDO04021.1"/>
    </source>
</evidence>
<accession>A7EMF5</accession>
<dbReference type="Proteomes" id="UP000001312">
    <property type="component" value="Unassembled WGS sequence"/>
</dbReference>
<dbReference type="RefSeq" id="XP_001592263.1">
    <property type="nucleotide sequence ID" value="XM_001592213.1"/>
</dbReference>
<dbReference type="InParanoid" id="A7EMF5"/>
<reference evidence="2" key="1">
    <citation type="journal article" date="2011" name="PLoS Genet.">
        <title>Genomic analysis of the necrotrophic fungal pathogens Sclerotinia sclerotiorum and Botrytis cinerea.</title>
        <authorList>
            <person name="Amselem J."/>
            <person name="Cuomo C.A."/>
            <person name="van Kan J.A."/>
            <person name="Viaud M."/>
            <person name="Benito E.P."/>
            <person name="Couloux A."/>
            <person name="Coutinho P.M."/>
            <person name="de Vries R.P."/>
            <person name="Dyer P.S."/>
            <person name="Fillinger S."/>
            <person name="Fournier E."/>
            <person name="Gout L."/>
            <person name="Hahn M."/>
            <person name="Kohn L."/>
            <person name="Lapalu N."/>
            <person name="Plummer K.M."/>
            <person name="Pradier J.M."/>
            <person name="Quevillon E."/>
            <person name="Sharon A."/>
            <person name="Simon A."/>
            <person name="ten Have A."/>
            <person name="Tudzynski B."/>
            <person name="Tudzynski P."/>
            <person name="Wincker P."/>
            <person name="Andrew M."/>
            <person name="Anthouard V."/>
            <person name="Beever R.E."/>
            <person name="Beffa R."/>
            <person name="Benoit I."/>
            <person name="Bouzid O."/>
            <person name="Brault B."/>
            <person name="Chen Z."/>
            <person name="Choquer M."/>
            <person name="Collemare J."/>
            <person name="Cotton P."/>
            <person name="Danchin E.G."/>
            <person name="Da Silva C."/>
            <person name="Gautier A."/>
            <person name="Giraud C."/>
            <person name="Giraud T."/>
            <person name="Gonzalez C."/>
            <person name="Grossetete S."/>
            <person name="Guldener U."/>
            <person name="Henrissat B."/>
            <person name="Howlett B.J."/>
            <person name="Kodira C."/>
            <person name="Kretschmer M."/>
            <person name="Lappartient A."/>
            <person name="Leroch M."/>
            <person name="Levis C."/>
            <person name="Mauceli E."/>
            <person name="Neuveglise C."/>
            <person name="Oeser B."/>
            <person name="Pearson M."/>
            <person name="Poulain J."/>
            <person name="Poussereau N."/>
            <person name="Quesneville H."/>
            <person name="Rascle C."/>
            <person name="Schumacher J."/>
            <person name="Segurens B."/>
            <person name="Sexton A."/>
            <person name="Silva E."/>
            <person name="Sirven C."/>
            <person name="Soanes D.M."/>
            <person name="Talbot N.J."/>
            <person name="Templeton M."/>
            <person name="Yandava C."/>
            <person name="Yarden O."/>
            <person name="Zeng Q."/>
            <person name="Rollins J.A."/>
            <person name="Lebrun M.H."/>
            <person name="Dickman M."/>
        </authorList>
    </citation>
    <scope>NUCLEOTIDE SEQUENCE [LARGE SCALE GENOMIC DNA]</scope>
    <source>
        <strain evidence="2">ATCC 18683 / 1980 / Ss-1</strain>
    </source>
</reference>
<gene>
    <name evidence="1" type="ORF">SS1G_06503</name>
</gene>
<keyword evidence="2" id="KW-1185">Reference proteome</keyword>
<proteinExistence type="predicted"/>
<sequence length="53" mass="5888">MAFMVDRYVNDEAIETITITVEILILELVMIKDIKLGDILVNIHGTCLKVAVG</sequence>
<dbReference type="GeneID" id="5488743"/>
<name>A7EMF5_SCLS1</name>
<organism evidence="1 2">
    <name type="scientific">Sclerotinia sclerotiorum (strain ATCC 18683 / 1980 / Ss-1)</name>
    <name type="common">White mold</name>
    <name type="synonym">Whetzelinia sclerotiorum</name>
    <dbReference type="NCBI Taxonomy" id="665079"/>
    <lineage>
        <taxon>Eukaryota</taxon>
        <taxon>Fungi</taxon>
        <taxon>Dikarya</taxon>
        <taxon>Ascomycota</taxon>
        <taxon>Pezizomycotina</taxon>
        <taxon>Leotiomycetes</taxon>
        <taxon>Helotiales</taxon>
        <taxon>Sclerotiniaceae</taxon>
        <taxon>Sclerotinia</taxon>
    </lineage>
</organism>
<dbReference type="EMBL" id="CH476628">
    <property type="protein sequence ID" value="EDO04021.1"/>
    <property type="molecule type" value="Genomic_DNA"/>
</dbReference>
<protein>
    <submittedName>
        <fullName evidence="1">Uncharacterized protein</fullName>
    </submittedName>
</protein>
<evidence type="ECO:0000313" key="2">
    <source>
        <dbReference type="Proteomes" id="UP000001312"/>
    </source>
</evidence>
<dbReference type="KEGG" id="ssl:SS1G_06503"/>